<dbReference type="RefSeq" id="WP_153352474.1">
    <property type="nucleotide sequence ID" value="NZ_JAYKOO010000003.1"/>
</dbReference>
<organism evidence="3 4">
    <name type="scientific">Endobacterium cereale</name>
    <dbReference type="NCBI Taxonomy" id="2663029"/>
    <lineage>
        <taxon>Bacteria</taxon>
        <taxon>Pseudomonadati</taxon>
        <taxon>Pseudomonadota</taxon>
        <taxon>Alphaproteobacteria</taxon>
        <taxon>Hyphomicrobiales</taxon>
        <taxon>Rhizobiaceae</taxon>
        <taxon>Endobacterium</taxon>
    </lineage>
</organism>
<feature type="transmembrane region" description="Helical" evidence="1">
    <location>
        <begin position="150"/>
        <end position="169"/>
    </location>
</feature>
<feature type="transmembrane region" description="Helical" evidence="1">
    <location>
        <begin position="240"/>
        <end position="259"/>
    </location>
</feature>
<feature type="transmembrane region" description="Helical" evidence="1">
    <location>
        <begin position="102"/>
        <end position="120"/>
    </location>
</feature>
<protein>
    <submittedName>
        <fullName evidence="3">EamA family transporter</fullName>
    </submittedName>
</protein>
<sequence length="301" mass="32628">MNIIRSQSPVALGMGLMLVGMLMFALNDTMGKWLVSSYSLSQILFIRSTAAFVILAPAFWRHRGQLLTSPKPGLQSARAILSTAEVASFYFVVGFMPLADAMTYWLAAPIYVAALSPILLKEKVGWRRWSAIAVGFLGVVIALQPGAASFGLPALLALAGSAAFAFMMISGRQLRDTPDIVLVFWQVVSAGVAGLVFLPWQWSSIQSGFDLGMLCLLGVVASAAHLLVNRALKLADAATVVPLQYTLLLWAMLFGWIFFDDIPKPATLVGAALIVAAGLYIFFRENRLRKKRPPEVLEPAP</sequence>
<dbReference type="PANTHER" id="PTHR22911:SF135">
    <property type="entry name" value="BLR4310 PROTEIN"/>
    <property type="match status" value="1"/>
</dbReference>
<reference evidence="3 4" key="1">
    <citation type="submission" date="2019-11" db="EMBL/GenBank/DDBJ databases">
        <title>Genome analysis of Rhizobacterium cereale a novel genus and species isolated from maize roots in North Spain.</title>
        <authorList>
            <person name="Menendez E."/>
            <person name="Flores-Felix J.D."/>
            <person name="Ramirez-Bahena M.-H."/>
            <person name="Igual J.M."/>
            <person name="Garcia-Fraile P."/>
            <person name="Peix A."/>
            <person name="Velazquez E."/>
        </authorList>
    </citation>
    <scope>NUCLEOTIDE SEQUENCE [LARGE SCALE GENOMIC DNA]</scope>
    <source>
        <strain evidence="3 4">RZME27</strain>
    </source>
</reference>
<dbReference type="GO" id="GO:0016020">
    <property type="term" value="C:membrane"/>
    <property type="evidence" value="ECO:0007669"/>
    <property type="project" value="InterPro"/>
</dbReference>
<dbReference type="SUPFAM" id="SSF103481">
    <property type="entry name" value="Multidrug resistance efflux transporter EmrE"/>
    <property type="match status" value="2"/>
</dbReference>
<dbReference type="PANTHER" id="PTHR22911">
    <property type="entry name" value="ACYL-MALONYL CONDENSING ENZYME-RELATED"/>
    <property type="match status" value="1"/>
</dbReference>
<accession>A0A6A8A1T5</accession>
<evidence type="ECO:0000313" key="4">
    <source>
        <dbReference type="Proteomes" id="UP000435138"/>
    </source>
</evidence>
<evidence type="ECO:0000313" key="3">
    <source>
        <dbReference type="EMBL" id="MQY44962.1"/>
    </source>
</evidence>
<feature type="transmembrane region" description="Helical" evidence="1">
    <location>
        <begin position="38"/>
        <end position="59"/>
    </location>
</feature>
<keyword evidence="1" id="KW-0812">Transmembrane</keyword>
<feature type="domain" description="EamA" evidence="2">
    <location>
        <begin position="12"/>
        <end position="142"/>
    </location>
</feature>
<feature type="domain" description="EamA" evidence="2">
    <location>
        <begin position="154"/>
        <end position="281"/>
    </location>
</feature>
<proteinExistence type="predicted"/>
<comment type="caution">
    <text evidence="3">The sequence shown here is derived from an EMBL/GenBank/DDBJ whole genome shotgun (WGS) entry which is preliminary data.</text>
</comment>
<dbReference type="InterPro" id="IPR037185">
    <property type="entry name" value="EmrE-like"/>
</dbReference>
<feature type="transmembrane region" description="Helical" evidence="1">
    <location>
        <begin position="127"/>
        <end position="144"/>
    </location>
</feature>
<dbReference type="Proteomes" id="UP000435138">
    <property type="component" value="Unassembled WGS sequence"/>
</dbReference>
<keyword evidence="1" id="KW-1133">Transmembrane helix</keyword>
<dbReference type="InterPro" id="IPR000620">
    <property type="entry name" value="EamA_dom"/>
</dbReference>
<gene>
    <name evidence="3" type="ORF">GAO09_02595</name>
</gene>
<feature type="transmembrane region" description="Helical" evidence="1">
    <location>
        <begin position="9"/>
        <end position="26"/>
    </location>
</feature>
<keyword evidence="4" id="KW-1185">Reference proteome</keyword>
<dbReference type="Pfam" id="PF00892">
    <property type="entry name" value="EamA"/>
    <property type="match status" value="2"/>
</dbReference>
<dbReference type="EMBL" id="WIXI01000022">
    <property type="protein sequence ID" value="MQY44962.1"/>
    <property type="molecule type" value="Genomic_DNA"/>
</dbReference>
<feature type="transmembrane region" description="Helical" evidence="1">
    <location>
        <begin position="208"/>
        <end position="228"/>
    </location>
</feature>
<keyword evidence="1" id="KW-0472">Membrane</keyword>
<feature type="transmembrane region" description="Helical" evidence="1">
    <location>
        <begin position="181"/>
        <end position="202"/>
    </location>
</feature>
<evidence type="ECO:0000259" key="2">
    <source>
        <dbReference type="Pfam" id="PF00892"/>
    </source>
</evidence>
<feature type="transmembrane region" description="Helical" evidence="1">
    <location>
        <begin position="265"/>
        <end position="283"/>
    </location>
</feature>
<evidence type="ECO:0000256" key="1">
    <source>
        <dbReference type="SAM" id="Phobius"/>
    </source>
</evidence>
<name>A0A6A8A1T5_9HYPH</name>
<dbReference type="AlphaFoldDB" id="A0A6A8A1T5"/>